<feature type="compositionally biased region" description="Basic and acidic residues" evidence="1">
    <location>
        <begin position="89"/>
        <end position="104"/>
    </location>
</feature>
<feature type="compositionally biased region" description="Gly residues" evidence="1">
    <location>
        <begin position="53"/>
        <end position="69"/>
    </location>
</feature>
<name>A0A484BZT7_PERFV</name>
<keyword evidence="3" id="KW-1185">Reference proteome</keyword>
<protein>
    <recommendedName>
        <fullName evidence="4">Phorbol-ester/DAG-type domain-containing protein</fullName>
    </recommendedName>
</protein>
<evidence type="ECO:0000313" key="2">
    <source>
        <dbReference type="EMBL" id="TDG96555.1"/>
    </source>
</evidence>
<organism evidence="2 3">
    <name type="scientific">Perca flavescens</name>
    <name type="common">American yellow perch</name>
    <name type="synonym">Morone flavescens</name>
    <dbReference type="NCBI Taxonomy" id="8167"/>
    <lineage>
        <taxon>Eukaryota</taxon>
        <taxon>Metazoa</taxon>
        <taxon>Chordata</taxon>
        <taxon>Craniata</taxon>
        <taxon>Vertebrata</taxon>
        <taxon>Euteleostomi</taxon>
        <taxon>Actinopterygii</taxon>
        <taxon>Neopterygii</taxon>
        <taxon>Teleostei</taxon>
        <taxon>Neoteleostei</taxon>
        <taxon>Acanthomorphata</taxon>
        <taxon>Eupercaria</taxon>
        <taxon>Perciformes</taxon>
        <taxon>Percoidei</taxon>
        <taxon>Percidae</taxon>
        <taxon>Percinae</taxon>
        <taxon>Perca</taxon>
    </lineage>
</organism>
<proteinExistence type="predicted"/>
<reference evidence="2 3" key="1">
    <citation type="submission" date="2019-01" db="EMBL/GenBank/DDBJ databases">
        <title>A chromosome-scale genome assembly of the yellow perch, Perca flavescens.</title>
        <authorList>
            <person name="Feron R."/>
            <person name="Morvezen R."/>
            <person name="Bestin A."/>
            <person name="Haffray P."/>
            <person name="Klopp C."/>
            <person name="Zahm M."/>
            <person name="Cabau C."/>
            <person name="Roques C."/>
            <person name="Donnadieu C."/>
            <person name="Bouchez O."/>
            <person name="Christie M."/>
            <person name="Larson W."/>
            <person name="Guiguen Y."/>
        </authorList>
    </citation>
    <scope>NUCLEOTIDE SEQUENCE [LARGE SCALE GENOMIC DNA]</scope>
    <source>
        <strain evidence="2">YP-PL-M2</strain>
        <tissue evidence="2">Blood</tissue>
    </source>
</reference>
<evidence type="ECO:0000313" key="3">
    <source>
        <dbReference type="Proteomes" id="UP000295070"/>
    </source>
</evidence>
<dbReference type="STRING" id="8167.A0A484BZT7"/>
<evidence type="ECO:0008006" key="4">
    <source>
        <dbReference type="Google" id="ProtNLM"/>
    </source>
</evidence>
<evidence type="ECO:0000256" key="1">
    <source>
        <dbReference type="SAM" id="MobiDB-lite"/>
    </source>
</evidence>
<dbReference type="Proteomes" id="UP000295070">
    <property type="component" value="Chromosome 23"/>
</dbReference>
<dbReference type="EMBL" id="SCKG01000023">
    <property type="protein sequence ID" value="TDG96555.1"/>
    <property type="molecule type" value="Genomic_DNA"/>
</dbReference>
<comment type="caution">
    <text evidence="2">The sequence shown here is derived from an EMBL/GenBank/DDBJ whole genome shotgun (WGS) entry which is preliminary data.</text>
</comment>
<sequence>MRISKPNKGAVVVRAVRRNQSPQPAGLEAAWSERGHSGVKPSESSPSREGRNGEPGAGRNGMEGHGGGPARSRKKGFRAPDVRTIFSPGERDPRVKVESGEGHSFEPSGNETWCDVCCNYIFQHGLTCTGESGGDGWG</sequence>
<feature type="region of interest" description="Disordered" evidence="1">
    <location>
        <begin position="1"/>
        <end position="109"/>
    </location>
</feature>
<accession>A0A484BZT7</accession>
<dbReference type="AlphaFoldDB" id="A0A484BZT7"/>
<gene>
    <name evidence="2" type="ORF">EPR50_G00229810</name>
</gene>